<feature type="chain" id="PRO_5040217385" description="F-box domain-containing protein" evidence="1">
    <location>
        <begin position="21"/>
        <end position="261"/>
    </location>
</feature>
<evidence type="ECO:0000313" key="3">
    <source>
        <dbReference type="EMBL" id="KAF8467487.1"/>
    </source>
</evidence>
<dbReference type="Proteomes" id="UP000759537">
    <property type="component" value="Unassembled WGS sequence"/>
</dbReference>
<evidence type="ECO:0000256" key="1">
    <source>
        <dbReference type="SAM" id="SignalP"/>
    </source>
</evidence>
<accession>A0A9P5JXH8</accession>
<dbReference type="EMBL" id="WHVB01000036">
    <property type="protein sequence ID" value="KAF8467487.1"/>
    <property type="molecule type" value="Genomic_DNA"/>
</dbReference>
<dbReference type="InterPro" id="IPR036047">
    <property type="entry name" value="F-box-like_dom_sf"/>
</dbReference>
<evidence type="ECO:0000259" key="2">
    <source>
        <dbReference type="PROSITE" id="PS50181"/>
    </source>
</evidence>
<name>A0A9P5JXH8_9AGAM</name>
<dbReference type="Pfam" id="PF00646">
    <property type="entry name" value="F-box"/>
    <property type="match status" value="1"/>
</dbReference>
<dbReference type="InterPro" id="IPR001810">
    <property type="entry name" value="F-box_dom"/>
</dbReference>
<dbReference type="SUPFAM" id="SSF81383">
    <property type="entry name" value="F-box domain"/>
    <property type="match status" value="1"/>
</dbReference>
<reference evidence="3" key="2">
    <citation type="journal article" date="2020" name="Nat. Commun.">
        <title>Large-scale genome sequencing of mycorrhizal fungi provides insights into the early evolution of symbiotic traits.</title>
        <authorList>
            <person name="Miyauchi S."/>
            <person name="Kiss E."/>
            <person name="Kuo A."/>
            <person name="Drula E."/>
            <person name="Kohler A."/>
            <person name="Sanchez-Garcia M."/>
            <person name="Morin E."/>
            <person name="Andreopoulos B."/>
            <person name="Barry K.W."/>
            <person name="Bonito G."/>
            <person name="Buee M."/>
            <person name="Carver A."/>
            <person name="Chen C."/>
            <person name="Cichocki N."/>
            <person name="Clum A."/>
            <person name="Culley D."/>
            <person name="Crous P.W."/>
            <person name="Fauchery L."/>
            <person name="Girlanda M."/>
            <person name="Hayes R.D."/>
            <person name="Keri Z."/>
            <person name="LaButti K."/>
            <person name="Lipzen A."/>
            <person name="Lombard V."/>
            <person name="Magnuson J."/>
            <person name="Maillard F."/>
            <person name="Murat C."/>
            <person name="Nolan M."/>
            <person name="Ohm R.A."/>
            <person name="Pangilinan J."/>
            <person name="Pereira M.F."/>
            <person name="Perotto S."/>
            <person name="Peter M."/>
            <person name="Pfister S."/>
            <person name="Riley R."/>
            <person name="Sitrit Y."/>
            <person name="Stielow J.B."/>
            <person name="Szollosi G."/>
            <person name="Zifcakova L."/>
            <person name="Stursova M."/>
            <person name="Spatafora J.W."/>
            <person name="Tedersoo L."/>
            <person name="Vaario L.M."/>
            <person name="Yamada A."/>
            <person name="Yan M."/>
            <person name="Wang P."/>
            <person name="Xu J."/>
            <person name="Bruns T."/>
            <person name="Baldrian P."/>
            <person name="Vilgalys R."/>
            <person name="Dunand C."/>
            <person name="Henrissat B."/>
            <person name="Grigoriev I.V."/>
            <person name="Hibbett D."/>
            <person name="Nagy L.G."/>
            <person name="Martin F.M."/>
        </authorList>
    </citation>
    <scope>NUCLEOTIDE SEQUENCE</scope>
    <source>
        <strain evidence="3">Prilba</strain>
    </source>
</reference>
<dbReference type="Gene3D" id="1.20.1280.50">
    <property type="match status" value="1"/>
</dbReference>
<dbReference type="OrthoDB" id="2745718at2759"/>
<dbReference type="AlphaFoldDB" id="A0A9P5JXH8"/>
<reference evidence="3" key="1">
    <citation type="submission" date="2019-10" db="EMBL/GenBank/DDBJ databases">
        <authorList>
            <consortium name="DOE Joint Genome Institute"/>
            <person name="Kuo A."/>
            <person name="Miyauchi S."/>
            <person name="Kiss E."/>
            <person name="Drula E."/>
            <person name="Kohler A."/>
            <person name="Sanchez-Garcia M."/>
            <person name="Andreopoulos B."/>
            <person name="Barry K.W."/>
            <person name="Bonito G."/>
            <person name="Buee M."/>
            <person name="Carver A."/>
            <person name="Chen C."/>
            <person name="Cichocki N."/>
            <person name="Clum A."/>
            <person name="Culley D."/>
            <person name="Crous P.W."/>
            <person name="Fauchery L."/>
            <person name="Girlanda M."/>
            <person name="Hayes R."/>
            <person name="Keri Z."/>
            <person name="LaButti K."/>
            <person name="Lipzen A."/>
            <person name="Lombard V."/>
            <person name="Magnuson J."/>
            <person name="Maillard F."/>
            <person name="Morin E."/>
            <person name="Murat C."/>
            <person name="Nolan M."/>
            <person name="Ohm R."/>
            <person name="Pangilinan J."/>
            <person name="Pereira M."/>
            <person name="Perotto S."/>
            <person name="Peter M."/>
            <person name="Riley R."/>
            <person name="Sitrit Y."/>
            <person name="Stielow B."/>
            <person name="Szollosi G."/>
            <person name="Zifcakova L."/>
            <person name="Stursova M."/>
            <person name="Spatafora J.W."/>
            <person name="Tedersoo L."/>
            <person name="Vaario L.-M."/>
            <person name="Yamada A."/>
            <person name="Yan M."/>
            <person name="Wang P."/>
            <person name="Xu J."/>
            <person name="Bruns T."/>
            <person name="Baldrian P."/>
            <person name="Vilgalys R."/>
            <person name="Henrissat B."/>
            <person name="Grigoriev I.V."/>
            <person name="Hibbett D."/>
            <person name="Nagy L.G."/>
            <person name="Martin F.M."/>
        </authorList>
    </citation>
    <scope>NUCLEOTIDE SEQUENCE</scope>
    <source>
        <strain evidence="3">Prilba</strain>
    </source>
</reference>
<comment type="caution">
    <text evidence="3">The sequence shown here is derived from an EMBL/GenBank/DDBJ whole genome shotgun (WGS) entry which is preliminary data.</text>
</comment>
<evidence type="ECO:0000313" key="4">
    <source>
        <dbReference type="Proteomes" id="UP000759537"/>
    </source>
</evidence>
<feature type="signal peptide" evidence="1">
    <location>
        <begin position="1"/>
        <end position="20"/>
    </location>
</feature>
<organism evidence="3 4">
    <name type="scientific">Russula ochroleuca</name>
    <dbReference type="NCBI Taxonomy" id="152965"/>
    <lineage>
        <taxon>Eukaryota</taxon>
        <taxon>Fungi</taxon>
        <taxon>Dikarya</taxon>
        <taxon>Basidiomycota</taxon>
        <taxon>Agaricomycotina</taxon>
        <taxon>Agaricomycetes</taxon>
        <taxon>Russulales</taxon>
        <taxon>Russulaceae</taxon>
        <taxon>Russula</taxon>
    </lineage>
</organism>
<feature type="domain" description="F-box" evidence="2">
    <location>
        <begin position="5"/>
        <end position="51"/>
    </location>
</feature>
<keyword evidence="4" id="KW-1185">Reference proteome</keyword>
<protein>
    <recommendedName>
        <fullName evidence="2">F-box domain-containing protein</fullName>
    </recommendedName>
</protein>
<keyword evidence="1" id="KW-0732">Signal</keyword>
<sequence>MTTHMSLLGWLPTELIITIATLLDAPSLVCFESTCKTLRDLVSKTPALKYVLALAARGLCDGPPSTVTAACRLELVKDYDEAWSTFSWSQHLVLDLPSLEAPYVSGNTLVIRKTKEVVRSLIMLSIPSRLRGVPGRQWRIDFHFCVEIFVLDATQDLLMVVQSRDLNNVLVRQLSTGRPHPLSANGGVLHVDQPLRPSLGNSKHEISGDFLGMITKNYKSFDYRLLIWNWKTGNVFVKMVRALPHHPQFFFFFREHLVSKP</sequence>
<dbReference type="PROSITE" id="PS50181">
    <property type="entry name" value="FBOX"/>
    <property type="match status" value="1"/>
</dbReference>
<gene>
    <name evidence="3" type="ORF">DFH94DRAFT_296796</name>
</gene>
<proteinExistence type="predicted"/>